<accession>A0A2C6KH89</accession>
<organism evidence="1 2">
    <name type="scientific">Cystoisospora suis</name>
    <dbReference type="NCBI Taxonomy" id="483139"/>
    <lineage>
        <taxon>Eukaryota</taxon>
        <taxon>Sar</taxon>
        <taxon>Alveolata</taxon>
        <taxon>Apicomplexa</taxon>
        <taxon>Conoidasida</taxon>
        <taxon>Coccidia</taxon>
        <taxon>Eucoccidiorida</taxon>
        <taxon>Eimeriorina</taxon>
        <taxon>Sarcocystidae</taxon>
        <taxon>Cystoisospora</taxon>
    </lineage>
</organism>
<dbReference type="Proteomes" id="UP000221165">
    <property type="component" value="Unassembled WGS sequence"/>
</dbReference>
<dbReference type="GeneID" id="94429691"/>
<evidence type="ECO:0000313" key="1">
    <source>
        <dbReference type="EMBL" id="PHJ19850.1"/>
    </source>
</evidence>
<gene>
    <name evidence="1" type="ORF">CSUI_006317</name>
</gene>
<name>A0A2C6KH89_9APIC</name>
<keyword evidence="2" id="KW-1185">Reference proteome</keyword>
<protein>
    <submittedName>
        <fullName evidence="1">Uncharacterized protein</fullName>
    </submittedName>
</protein>
<dbReference type="EMBL" id="MIGC01003166">
    <property type="protein sequence ID" value="PHJ19850.1"/>
    <property type="molecule type" value="Genomic_DNA"/>
</dbReference>
<comment type="caution">
    <text evidence="1">The sequence shown here is derived from an EMBL/GenBank/DDBJ whole genome shotgun (WGS) entry which is preliminary data.</text>
</comment>
<proteinExistence type="predicted"/>
<sequence length="46" mass="5270">MKEMKIKLKGNDRLLSPFFRAFILSMCGEGRHRGGKDLSHFTLTSD</sequence>
<reference evidence="1 2" key="1">
    <citation type="journal article" date="2017" name="Int. J. Parasitol.">
        <title>The genome of the protozoan parasite Cystoisospora suis and a reverse vaccinology approach to identify vaccine candidates.</title>
        <authorList>
            <person name="Palmieri N."/>
            <person name="Shrestha A."/>
            <person name="Ruttkowski B."/>
            <person name="Beck T."/>
            <person name="Vogl C."/>
            <person name="Tomley F."/>
            <person name="Blake D.P."/>
            <person name="Joachim A."/>
        </authorList>
    </citation>
    <scope>NUCLEOTIDE SEQUENCE [LARGE SCALE GENOMIC DNA]</scope>
    <source>
        <strain evidence="1 2">Wien I</strain>
    </source>
</reference>
<dbReference type="VEuPathDB" id="ToxoDB:CSUI_006317"/>
<dbReference type="AlphaFoldDB" id="A0A2C6KH89"/>
<dbReference type="RefSeq" id="XP_067921543.1">
    <property type="nucleotide sequence ID" value="XM_068066480.1"/>
</dbReference>
<feature type="non-terminal residue" evidence="1">
    <location>
        <position position="46"/>
    </location>
</feature>
<evidence type="ECO:0000313" key="2">
    <source>
        <dbReference type="Proteomes" id="UP000221165"/>
    </source>
</evidence>